<reference evidence="1 2" key="1">
    <citation type="submission" date="2023-07" db="EMBL/GenBank/DDBJ databases">
        <title>Sorghum-associated microbial communities from plants grown in Nebraska, USA.</title>
        <authorList>
            <person name="Schachtman D."/>
        </authorList>
    </citation>
    <scope>NUCLEOTIDE SEQUENCE [LARGE SCALE GENOMIC DNA]</scope>
    <source>
        <strain evidence="1 2">4099</strain>
    </source>
</reference>
<evidence type="ECO:0000313" key="2">
    <source>
        <dbReference type="Proteomes" id="UP001256588"/>
    </source>
</evidence>
<gene>
    <name evidence="1" type="ORF">J2W68_002969</name>
</gene>
<protein>
    <recommendedName>
        <fullName evidence="3">Sensor histidine kinase</fullName>
    </recommendedName>
</protein>
<sequence length="143" mass="15246">MKRMLPRKLRFWLWAALFVGYSVAVAGVVIDAVSENYRRLTQVAQTTTAAPLEQRQLGAAQIAALYRAQSATPFLALPPGNTFRVVWPDGSTELVRIVSQSSPHGAVPVDGSQIEAAPVLDVSQAELQVLPVSVAPPQAAGAE</sequence>
<comment type="caution">
    <text evidence="1">The sequence shown here is derived from an EMBL/GenBank/DDBJ whole genome shotgun (WGS) entry which is preliminary data.</text>
</comment>
<name>A0ABU1XZL4_9GAMM</name>
<proteinExistence type="predicted"/>
<evidence type="ECO:0000313" key="1">
    <source>
        <dbReference type="EMBL" id="MDR7194227.1"/>
    </source>
</evidence>
<keyword evidence="2" id="KW-1185">Reference proteome</keyword>
<dbReference type="Proteomes" id="UP001256588">
    <property type="component" value="Unassembled WGS sequence"/>
</dbReference>
<organism evidence="1 2">
    <name type="scientific">Luteimonas terrae</name>
    <dbReference type="NCBI Taxonomy" id="1530191"/>
    <lineage>
        <taxon>Bacteria</taxon>
        <taxon>Pseudomonadati</taxon>
        <taxon>Pseudomonadota</taxon>
        <taxon>Gammaproteobacteria</taxon>
        <taxon>Lysobacterales</taxon>
        <taxon>Lysobacteraceae</taxon>
        <taxon>Luteimonas</taxon>
    </lineage>
</organism>
<evidence type="ECO:0008006" key="3">
    <source>
        <dbReference type="Google" id="ProtNLM"/>
    </source>
</evidence>
<accession>A0ABU1XZL4</accession>
<dbReference type="EMBL" id="JAVDWO010000013">
    <property type="protein sequence ID" value="MDR7194227.1"/>
    <property type="molecule type" value="Genomic_DNA"/>
</dbReference>